<dbReference type="NCBIfam" id="TIGR00595">
    <property type="entry name" value="priA"/>
    <property type="match status" value="1"/>
</dbReference>
<dbReference type="EMBL" id="JBHTCP010000016">
    <property type="protein sequence ID" value="MFC7372117.1"/>
    <property type="molecule type" value="Genomic_DNA"/>
</dbReference>
<evidence type="ECO:0000256" key="2">
    <source>
        <dbReference type="ARBA" id="ARBA00022705"/>
    </source>
</evidence>
<feature type="binding site" evidence="11">
    <location>
        <position position="510"/>
    </location>
    <ligand>
        <name>Zn(2+)</name>
        <dbReference type="ChEBI" id="CHEBI:29105"/>
        <label>1</label>
    </ligand>
</feature>
<keyword evidence="3 11" id="KW-0479">Metal-binding</keyword>
<dbReference type="Proteomes" id="UP001596549">
    <property type="component" value="Unassembled WGS sequence"/>
</dbReference>
<keyword evidence="1 11" id="KW-0639">Primosome</keyword>
<evidence type="ECO:0000313" key="14">
    <source>
        <dbReference type="EMBL" id="MFC7372117.1"/>
    </source>
</evidence>
<keyword evidence="15" id="KW-1185">Reference proteome</keyword>
<dbReference type="SUPFAM" id="SSF52540">
    <property type="entry name" value="P-loop containing nucleoside triphosphate hydrolases"/>
    <property type="match status" value="2"/>
</dbReference>
<evidence type="ECO:0000256" key="10">
    <source>
        <dbReference type="ARBA" id="ARBA00023235"/>
    </source>
</evidence>
<dbReference type="CDD" id="cd18804">
    <property type="entry name" value="SF2_C_priA"/>
    <property type="match status" value="1"/>
</dbReference>
<feature type="binding site" evidence="11">
    <location>
        <position position="534"/>
    </location>
    <ligand>
        <name>Zn(2+)</name>
        <dbReference type="ChEBI" id="CHEBI:29105"/>
        <label>2</label>
    </ligand>
</feature>
<dbReference type="SMART" id="SM00487">
    <property type="entry name" value="DEXDc"/>
    <property type="match status" value="1"/>
</dbReference>
<protein>
    <recommendedName>
        <fullName evidence="11">Replication restart protein PriA</fullName>
    </recommendedName>
    <alternativeName>
        <fullName evidence="11">ATP-dependent DNA helicase PriA</fullName>
        <ecNumber evidence="11">5.6.2.4</ecNumber>
    </alternativeName>
    <alternativeName>
        <fullName evidence="11">DNA 3'-5' helicase PriA</fullName>
    </alternativeName>
</protein>
<dbReference type="SMART" id="SM00490">
    <property type="entry name" value="HELICc"/>
    <property type="match status" value="1"/>
</dbReference>
<evidence type="ECO:0000259" key="12">
    <source>
        <dbReference type="PROSITE" id="PS51192"/>
    </source>
</evidence>
<name>A0ABW2NQL6_9BACL</name>
<evidence type="ECO:0000256" key="3">
    <source>
        <dbReference type="ARBA" id="ARBA00022723"/>
    </source>
</evidence>
<dbReference type="InterPro" id="IPR041236">
    <property type="entry name" value="PriA_C"/>
</dbReference>
<dbReference type="InterPro" id="IPR041222">
    <property type="entry name" value="PriA_3primeBD"/>
</dbReference>
<comment type="caution">
    <text evidence="14">The sequence shown here is derived from an EMBL/GenBank/DDBJ whole genome shotgun (WGS) entry which is preliminary data.</text>
</comment>
<keyword evidence="2 11" id="KW-0235">DNA replication</keyword>
<dbReference type="CDD" id="cd17929">
    <property type="entry name" value="DEXHc_priA"/>
    <property type="match status" value="1"/>
</dbReference>
<evidence type="ECO:0000256" key="5">
    <source>
        <dbReference type="ARBA" id="ARBA00022801"/>
    </source>
</evidence>
<dbReference type="Pfam" id="PF00271">
    <property type="entry name" value="Helicase_C"/>
    <property type="match status" value="1"/>
</dbReference>
<evidence type="ECO:0000256" key="6">
    <source>
        <dbReference type="ARBA" id="ARBA00022806"/>
    </source>
</evidence>
<feature type="domain" description="Helicase C-terminal" evidence="13">
    <location>
        <begin position="542"/>
        <end position="710"/>
    </location>
</feature>
<keyword evidence="8 11" id="KW-0067">ATP-binding</keyword>
<comment type="catalytic activity">
    <reaction evidence="11">
        <text>ATP + H2O = ADP + phosphate + H(+)</text>
        <dbReference type="Rhea" id="RHEA:13065"/>
        <dbReference type="ChEBI" id="CHEBI:15377"/>
        <dbReference type="ChEBI" id="CHEBI:15378"/>
        <dbReference type="ChEBI" id="CHEBI:30616"/>
        <dbReference type="ChEBI" id="CHEBI:43474"/>
        <dbReference type="ChEBI" id="CHEBI:456216"/>
        <dbReference type="EC" id="5.6.2.4"/>
    </reaction>
</comment>
<keyword evidence="4 11" id="KW-0547">Nucleotide-binding</keyword>
<dbReference type="InterPro" id="IPR040498">
    <property type="entry name" value="PriA_CRR"/>
</dbReference>
<dbReference type="NCBIfam" id="NF004066">
    <property type="entry name" value="PRK05580.1-3"/>
    <property type="match status" value="1"/>
</dbReference>
<evidence type="ECO:0000256" key="4">
    <source>
        <dbReference type="ARBA" id="ARBA00022741"/>
    </source>
</evidence>
<proteinExistence type="inferred from homology"/>
<feature type="binding site" evidence="11">
    <location>
        <position position="550"/>
    </location>
    <ligand>
        <name>Zn(2+)</name>
        <dbReference type="ChEBI" id="CHEBI:29105"/>
        <label>1</label>
    </ligand>
</feature>
<feature type="domain" description="Helicase ATP-binding" evidence="12">
    <location>
        <begin position="279"/>
        <end position="445"/>
    </location>
</feature>
<dbReference type="PANTHER" id="PTHR30580">
    <property type="entry name" value="PRIMOSOMAL PROTEIN N"/>
    <property type="match status" value="1"/>
</dbReference>
<feature type="binding site" evidence="11">
    <location>
        <position position="547"/>
    </location>
    <ligand>
        <name>Zn(2+)</name>
        <dbReference type="ChEBI" id="CHEBI:29105"/>
        <label>1</label>
    </ligand>
</feature>
<dbReference type="HAMAP" id="MF_00983">
    <property type="entry name" value="PriA"/>
    <property type="match status" value="1"/>
</dbReference>
<dbReference type="Pfam" id="PF18319">
    <property type="entry name" value="Zn_ribbon_PriA"/>
    <property type="match status" value="1"/>
</dbReference>
<feature type="binding site" evidence="11">
    <location>
        <position position="507"/>
    </location>
    <ligand>
        <name>Zn(2+)</name>
        <dbReference type="ChEBI" id="CHEBI:29105"/>
        <label>1</label>
    </ligand>
</feature>
<feature type="binding site" evidence="11">
    <location>
        <position position="519"/>
    </location>
    <ligand>
        <name>Zn(2+)</name>
        <dbReference type="ChEBI" id="CHEBI:29105"/>
        <label>2</label>
    </ligand>
</feature>
<keyword evidence="6 11" id="KW-0347">Helicase</keyword>
<sequence length="802" mass="90896">MMIAQVVVDLPSGLVNKSFDYKVPDSLKHSILPGMRVVVPFGPRKLQGFVTQIVLDTDVEKLKEIQEVLDPVPVLTEELLLLGQWLSDHTLSFYITVFQAMLPAAMKASYSKSFVLAKEPAEDFPLASLYSNRSEVTLDEVIQEHPQMLAVFQQQARAGVIDVIYKVKDQAVKKKKKYVTLKADMKAAEEFAENLPARSKKQKDVLMNLVLIPFQELQELVRNTGANSAAVAALEKKGLVTIEEREVYRDPFAGREERKTEPLELTDLQQQAILPIINAMEKNSHETVLLHGVTGSGKTEIYLQSIDKALQEGNEAIVLVPEIALTPQMVTRFKGRFGSKVAVLHSGLSKGEKYDEWRKILRKEVTVVVGARSAVFAPFENLGLIIIDEEHETSYKQDDNPRYHARDVAIWRGQHHSCPVILGSATPSLESYARAQKGVYTLSSLTKRVMMQELPPVEITDMRNELHEGNRSMFSRRLMEEMNSRLERGEQIVLFLNRRGYSSFVLCRDCGYAVTCPHCDISLTYHKKGQQLKCHYCGHEEYMPSNCPSCSSEHIRYFGTGTQKVEEELAKLLPEARVIRMDVDTTRRKGSHEKLLTAFGNEEADILLGTQMIAKGLDFPKVTLVGVLAADSMLHLPDFRASEKTFQLLTQVSGRAGRDVLPGKVVIQTYDCSHYSIQCASEHDYLTFYNREMLTRRSMQYPPYYFLSMMTVSSPDLLKVVEVSEKAAEYLQSKLNTSSIILGPVASPIARLKDRYRYQVMVKYKNEPDLRLYIREILNHFQRDIAQTQLQIAVDMNVQNVM</sequence>
<comment type="similarity">
    <text evidence="11">Belongs to the helicase family. PriA subfamily.</text>
</comment>
<dbReference type="Gene3D" id="3.40.50.300">
    <property type="entry name" value="P-loop containing nucleotide triphosphate hydrolases"/>
    <property type="match status" value="2"/>
</dbReference>
<evidence type="ECO:0000259" key="13">
    <source>
        <dbReference type="PROSITE" id="PS51194"/>
    </source>
</evidence>
<accession>A0ABW2NQL6</accession>
<dbReference type="RefSeq" id="WP_379749692.1">
    <property type="nucleotide sequence ID" value="NZ_JBHTCP010000016.1"/>
</dbReference>
<keyword evidence="9 11" id="KW-0238">DNA-binding</keyword>
<comment type="catalytic activity">
    <reaction evidence="11">
        <text>Couples ATP hydrolysis with the unwinding of duplex DNA by translocating in the 3'-5' direction.</text>
        <dbReference type="EC" id="5.6.2.4"/>
    </reaction>
</comment>
<organism evidence="14 15">
    <name type="scientific">Fictibacillus iocasae</name>
    <dbReference type="NCBI Taxonomy" id="2715437"/>
    <lineage>
        <taxon>Bacteria</taxon>
        <taxon>Bacillati</taxon>
        <taxon>Bacillota</taxon>
        <taxon>Bacilli</taxon>
        <taxon>Bacillales</taxon>
        <taxon>Fictibacillaceae</taxon>
        <taxon>Fictibacillus</taxon>
    </lineage>
</organism>
<feature type="binding site" evidence="11">
    <location>
        <position position="516"/>
    </location>
    <ligand>
        <name>Zn(2+)</name>
        <dbReference type="ChEBI" id="CHEBI:29105"/>
        <label>2</label>
    </ligand>
</feature>
<dbReference type="InterPro" id="IPR001650">
    <property type="entry name" value="Helicase_C-like"/>
</dbReference>
<evidence type="ECO:0000256" key="1">
    <source>
        <dbReference type="ARBA" id="ARBA00022515"/>
    </source>
</evidence>
<dbReference type="GO" id="GO:0016787">
    <property type="term" value="F:hydrolase activity"/>
    <property type="evidence" value="ECO:0007669"/>
    <property type="project" value="UniProtKB-KW"/>
</dbReference>
<evidence type="ECO:0000313" key="15">
    <source>
        <dbReference type="Proteomes" id="UP001596549"/>
    </source>
</evidence>
<keyword evidence="10 11" id="KW-0413">Isomerase</keyword>
<dbReference type="EC" id="5.6.2.4" evidence="11"/>
<dbReference type="Pfam" id="PF17764">
    <property type="entry name" value="PriA_3primeBD"/>
    <property type="match status" value="1"/>
</dbReference>
<comment type="subunit">
    <text evidence="11">Component of the replication restart primosome.</text>
</comment>
<dbReference type="Pfam" id="PF00270">
    <property type="entry name" value="DEAD"/>
    <property type="match status" value="1"/>
</dbReference>
<dbReference type="PROSITE" id="PS51192">
    <property type="entry name" value="HELICASE_ATP_BIND_1"/>
    <property type="match status" value="1"/>
</dbReference>
<dbReference type="Gene3D" id="3.40.1440.60">
    <property type="entry name" value="PriA, 3(prime) DNA-binding domain"/>
    <property type="match status" value="1"/>
</dbReference>
<keyword evidence="5 11" id="KW-0378">Hydrolase</keyword>
<comment type="cofactor">
    <cofactor evidence="11">
        <name>Zn(2+)</name>
        <dbReference type="ChEBI" id="CHEBI:29105"/>
    </cofactor>
    <text evidence="11">Binds 2 zinc ions per subunit.</text>
</comment>
<gene>
    <name evidence="11 14" type="primary">priA</name>
    <name evidence="14" type="ORF">ACFQPF_10520</name>
</gene>
<reference evidence="15" key="1">
    <citation type="journal article" date="2019" name="Int. J. Syst. Evol. Microbiol.">
        <title>The Global Catalogue of Microorganisms (GCM) 10K type strain sequencing project: providing services to taxonomists for standard genome sequencing and annotation.</title>
        <authorList>
            <consortium name="The Broad Institute Genomics Platform"/>
            <consortium name="The Broad Institute Genome Sequencing Center for Infectious Disease"/>
            <person name="Wu L."/>
            <person name="Ma J."/>
        </authorList>
    </citation>
    <scope>NUCLEOTIDE SEQUENCE [LARGE SCALE GENOMIC DNA]</scope>
    <source>
        <strain evidence="15">NBRC 106396</strain>
    </source>
</reference>
<dbReference type="InterPro" id="IPR005259">
    <property type="entry name" value="PriA"/>
</dbReference>
<evidence type="ECO:0000256" key="9">
    <source>
        <dbReference type="ARBA" id="ARBA00023125"/>
    </source>
</evidence>
<dbReference type="PROSITE" id="PS51194">
    <property type="entry name" value="HELICASE_CTER"/>
    <property type="match status" value="1"/>
</dbReference>
<dbReference type="InterPro" id="IPR042115">
    <property type="entry name" value="PriA_3primeBD_sf"/>
</dbReference>
<evidence type="ECO:0000256" key="7">
    <source>
        <dbReference type="ARBA" id="ARBA00022833"/>
    </source>
</evidence>
<comment type="function">
    <text evidence="11">Initiates the restart of stalled replication forks, which reloads the replicative helicase on sites other than the origin of replication. Recognizes and binds to abandoned replication forks and remodels them to uncover a helicase loading site. Promotes assembly of the primosome at these replication forks.</text>
</comment>
<evidence type="ECO:0000256" key="11">
    <source>
        <dbReference type="HAMAP-Rule" id="MF_00983"/>
    </source>
</evidence>
<evidence type="ECO:0000256" key="8">
    <source>
        <dbReference type="ARBA" id="ARBA00022840"/>
    </source>
</evidence>
<dbReference type="InterPro" id="IPR027417">
    <property type="entry name" value="P-loop_NTPase"/>
</dbReference>
<dbReference type="InterPro" id="IPR011545">
    <property type="entry name" value="DEAD/DEAH_box_helicase_dom"/>
</dbReference>
<dbReference type="PANTHER" id="PTHR30580:SF0">
    <property type="entry name" value="PRIMOSOMAL PROTEIN N"/>
    <property type="match status" value="1"/>
</dbReference>
<dbReference type="Pfam" id="PF18074">
    <property type="entry name" value="PriA_C"/>
    <property type="match status" value="1"/>
</dbReference>
<feature type="binding site" evidence="11">
    <location>
        <position position="537"/>
    </location>
    <ligand>
        <name>Zn(2+)</name>
        <dbReference type="ChEBI" id="CHEBI:29105"/>
        <label>2</label>
    </ligand>
</feature>
<dbReference type="InterPro" id="IPR014001">
    <property type="entry name" value="Helicase_ATP-bd"/>
</dbReference>
<keyword evidence="7 11" id="KW-0862">Zinc</keyword>